<dbReference type="InParanoid" id="A0A251UM40"/>
<evidence type="ECO:0000313" key="2">
    <source>
        <dbReference type="EMBL" id="OTG24109.1"/>
    </source>
</evidence>
<dbReference type="Proteomes" id="UP000215914">
    <property type="component" value="Chromosome 5"/>
</dbReference>
<evidence type="ECO:0000313" key="3">
    <source>
        <dbReference type="Proteomes" id="UP000215914"/>
    </source>
</evidence>
<evidence type="ECO:0000313" key="1">
    <source>
        <dbReference type="EMBL" id="KAF5804369.1"/>
    </source>
</evidence>
<organism evidence="2 3">
    <name type="scientific">Helianthus annuus</name>
    <name type="common">Common sunflower</name>
    <dbReference type="NCBI Taxonomy" id="4232"/>
    <lineage>
        <taxon>Eukaryota</taxon>
        <taxon>Viridiplantae</taxon>
        <taxon>Streptophyta</taxon>
        <taxon>Embryophyta</taxon>
        <taxon>Tracheophyta</taxon>
        <taxon>Spermatophyta</taxon>
        <taxon>Magnoliopsida</taxon>
        <taxon>eudicotyledons</taxon>
        <taxon>Gunneridae</taxon>
        <taxon>Pentapetalae</taxon>
        <taxon>asterids</taxon>
        <taxon>campanulids</taxon>
        <taxon>Asterales</taxon>
        <taxon>Asteraceae</taxon>
        <taxon>Asteroideae</taxon>
        <taxon>Heliantheae alliance</taxon>
        <taxon>Heliantheae</taxon>
        <taxon>Helianthus</taxon>
    </lineage>
</organism>
<accession>A0A251UM40</accession>
<dbReference type="EMBL" id="MNCJ02000320">
    <property type="protein sequence ID" value="KAF5804369.1"/>
    <property type="molecule type" value="Genomic_DNA"/>
</dbReference>
<dbReference type="Gramene" id="mRNA:HanXRQr2_Chr05g0196221">
    <property type="protein sequence ID" value="CDS:HanXRQr2_Chr05g0196221.1"/>
    <property type="gene ID" value="HanXRQr2_Chr05g0196221"/>
</dbReference>
<proteinExistence type="predicted"/>
<sequence length="52" mass="5983">MYGHLRSLIITNPTLSHLLSLSLFRFPLTEFTITTTSQPSSSIYQVPFKLQR</sequence>
<name>A0A251UM40_HELAN</name>
<dbReference type="AlphaFoldDB" id="A0A251UM40"/>
<keyword evidence="3" id="KW-1185">Reference proteome</keyword>
<dbReference type="EMBL" id="CM007894">
    <property type="protein sequence ID" value="OTG24109.1"/>
    <property type="molecule type" value="Genomic_DNA"/>
</dbReference>
<gene>
    <name evidence="2" type="ORF">HannXRQ_Chr05g0133011</name>
    <name evidence="1" type="ORF">HanXRQr2_Chr05g0196221</name>
</gene>
<reference evidence="1" key="3">
    <citation type="submission" date="2020-06" db="EMBL/GenBank/DDBJ databases">
        <title>Helianthus annuus Genome sequencing and assembly Release 2.</title>
        <authorList>
            <person name="Gouzy J."/>
            <person name="Langlade N."/>
            <person name="Munos S."/>
        </authorList>
    </citation>
    <scope>NUCLEOTIDE SEQUENCE</scope>
    <source>
        <tissue evidence="1">Leaves</tissue>
    </source>
</reference>
<protein>
    <submittedName>
        <fullName evidence="2">Uncharacterized protein</fullName>
    </submittedName>
</protein>
<reference evidence="2" key="2">
    <citation type="submission" date="2017-02" db="EMBL/GenBank/DDBJ databases">
        <title>Sunflower complete genome.</title>
        <authorList>
            <person name="Langlade N."/>
            <person name="Munos S."/>
        </authorList>
    </citation>
    <scope>NUCLEOTIDE SEQUENCE [LARGE SCALE GENOMIC DNA]</scope>
    <source>
        <tissue evidence="2">Leaves</tissue>
    </source>
</reference>
<reference evidence="1 3" key="1">
    <citation type="journal article" date="2017" name="Nature">
        <title>The sunflower genome provides insights into oil metabolism, flowering and Asterid evolution.</title>
        <authorList>
            <person name="Badouin H."/>
            <person name="Gouzy J."/>
            <person name="Grassa C.J."/>
            <person name="Murat F."/>
            <person name="Staton S.E."/>
            <person name="Cottret L."/>
            <person name="Lelandais-Briere C."/>
            <person name="Owens G.L."/>
            <person name="Carrere S."/>
            <person name="Mayjonade B."/>
            <person name="Legrand L."/>
            <person name="Gill N."/>
            <person name="Kane N.C."/>
            <person name="Bowers J.E."/>
            <person name="Hubner S."/>
            <person name="Bellec A."/>
            <person name="Berard A."/>
            <person name="Berges H."/>
            <person name="Blanchet N."/>
            <person name="Boniface M.C."/>
            <person name="Brunel D."/>
            <person name="Catrice O."/>
            <person name="Chaidir N."/>
            <person name="Claudel C."/>
            <person name="Donnadieu C."/>
            <person name="Faraut T."/>
            <person name="Fievet G."/>
            <person name="Helmstetter N."/>
            <person name="King M."/>
            <person name="Knapp S.J."/>
            <person name="Lai Z."/>
            <person name="Le Paslier M.C."/>
            <person name="Lippi Y."/>
            <person name="Lorenzon L."/>
            <person name="Mandel J.R."/>
            <person name="Marage G."/>
            <person name="Marchand G."/>
            <person name="Marquand E."/>
            <person name="Bret-Mestries E."/>
            <person name="Morien E."/>
            <person name="Nambeesan S."/>
            <person name="Nguyen T."/>
            <person name="Pegot-Espagnet P."/>
            <person name="Pouilly N."/>
            <person name="Raftis F."/>
            <person name="Sallet E."/>
            <person name="Schiex T."/>
            <person name="Thomas J."/>
            <person name="Vandecasteele C."/>
            <person name="Vares D."/>
            <person name="Vear F."/>
            <person name="Vautrin S."/>
            <person name="Crespi M."/>
            <person name="Mangin B."/>
            <person name="Burke J.M."/>
            <person name="Salse J."/>
            <person name="Munos S."/>
            <person name="Vincourt P."/>
            <person name="Rieseberg L.H."/>
            <person name="Langlade N.B."/>
        </authorList>
    </citation>
    <scope>NUCLEOTIDE SEQUENCE [LARGE SCALE GENOMIC DNA]</scope>
    <source>
        <strain evidence="3">cv. SF193</strain>
        <tissue evidence="1">Leaves</tissue>
    </source>
</reference>